<organism evidence="10">
    <name type="scientific">Rosellinia necatrix</name>
    <name type="common">White root-rot fungus</name>
    <dbReference type="NCBI Taxonomy" id="77044"/>
    <lineage>
        <taxon>Eukaryota</taxon>
        <taxon>Fungi</taxon>
        <taxon>Dikarya</taxon>
        <taxon>Ascomycota</taxon>
        <taxon>Pezizomycotina</taxon>
        <taxon>Sordariomycetes</taxon>
        <taxon>Xylariomycetidae</taxon>
        <taxon>Xylariales</taxon>
        <taxon>Xylariaceae</taxon>
        <taxon>Rosellinia</taxon>
    </lineage>
</organism>
<evidence type="ECO:0000256" key="8">
    <source>
        <dbReference type="SAM" id="MobiDB-lite"/>
    </source>
</evidence>
<dbReference type="Gene3D" id="4.10.240.10">
    <property type="entry name" value="Zn(2)-C6 fungal-type DNA-binding domain"/>
    <property type="match status" value="1"/>
</dbReference>
<feature type="region of interest" description="Disordered" evidence="8">
    <location>
        <begin position="1"/>
        <end position="31"/>
    </location>
</feature>
<feature type="domain" description="Zn(2)-C6 fungal-type" evidence="9">
    <location>
        <begin position="32"/>
        <end position="61"/>
    </location>
</feature>
<evidence type="ECO:0000256" key="1">
    <source>
        <dbReference type="ARBA" id="ARBA00004123"/>
    </source>
</evidence>
<dbReference type="InterPro" id="IPR001138">
    <property type="entry name" value="Zn2Cys6_DnaBD"/>
</dbReference>
<evidence type="ECO:0000256" key="6">
    <source>
        <dbReference type="ARBA" id="ARBA00023163"/>
    </source>
</evidence>
<reference evidence="10" key="1">
    <citation type="submission" date="2016-03" db="EMBL/GenBank/DDBJ databases">
        <title>Draft genome sequence of Rosellinia necatrix.</title>
        <authorList>
            <person name="Kanematsu S."/>
        </authorList>
    </citation>
    <scope>NUCLEOTIDE SEQUENCE [LARGE SCALE GENOMIC DNA]</scope>
    <source>
        <strain evidence="10">W97</strain>
    </source>
</reference>
<keyword evidence="2" id="KW-0479">Metal-binding</keyword>
<dbReference type="GO" id="GO:0008270">
    <property type="term" value="F:zinc ion binding"/>
    <property type="evidence" value="ECO:0007669"/>
    <property type="project" value="InterPro"/>
</dbReference>
<dbReference type="Pfam" id="PF00172">
    <property type="entry name" value="Zn_clus"/>
    <property type="match status" value="1"/>
</dbReference>
<dbReference type="GO" id="GO:0005634">
    <property type="term" value="C:nucleus"/>
    <property type="evidence" value="ECO:0007669"/>
    <property type="project" value="UniProtKB-SubCell"/>
</dbReference>
<dbReference type="AlphaFoldDB" id="A0A1W2TM02"/>
<evidence type="ECO:0000259" key="9">
    <source>
        <dbReference type="PROSITE" id="PS50048"/>
    </source>
</evidence>
<dbReference type="GO" id="GO:0006351">
    <property type="term" value="P:DNA-templated transcription"/>
    <property type="evidence" value="ECO:0007669"/>
    <property type="project" value="InterPro"/>
</dbReference>
<dbReference type="PROSITE" id="PS50048">
    <property type="entry name" value="ZN2_CY6_FUNGAL_2"/>
    <property type="match status" value="1"/>
</dbReference>
<evidence type="ECO:0000256" key="3">
    <source>
        <dbReference type="ARBA" id="ARBA00022833"/>
    </source>
</evidence>
<dbReference type="Proteomes" id="UP000054516">
    <property type="component" value="Unassembled WGS sequence"/>
</dbReference>
<evidence type="ECO:0000256" key="2">
    <source>
        <dbReference type="ARBA" id="ARBA00022723"/>
    </source>
</evidence>
<dbReference type="PANTHER" id="PTHR31313">
    <property type="entry name" value="TY1 ENHANCER ACTIVATOR"/>
    <property type="match status" value="1"/>
</dbReference>
<name>A0A1W2TM02_ROSNE</name>
<keyword evidence="6" id="KW-0804">Transcription</keyword>
<dbReference type="GO" id="GO:0000981">
    <property type="term" value="F:DNA-binding transcription factor activity, RNA polymerase II-specific"/>
    <property type="evidence" value="ECO:0007669"/>
    <property type="project" value="InterPro"/>
</dbReference>
<dbReference type="CDD" id="cd12148">
    <property type="entry name" value="fungal_TF_MHR"/>
    <property type="match status" value="1"/>
</dbReference>
<feature type="region of interest" description="Disordered" evidence="8">
    <location>
        <begin position="115"/>
        <end position="161"/>
    </location>
</feature>
<keyword evidence="3" id="KW-0862">Zinc</keyword>
<keyword evidence="11" id="KW-1185">Reference proteome</keyword>
<keyword evidence="4" id="KW-0805">Transcription regulation</keyword>
<dbReference type="STRING" id="77044.A0A1W2TM02"/>
<accession>A0A1W2TM02</accession>
<dbReference type="OMA" id="DEIQNTW"/>
<evidence type="ECO:0000256" key="7">
    <source>
        <dbReference type="ARBA" id="ARBA00023242"/>
    </source>
</evidence>
<evidence type="ECO:0000313" key="11">
    <source>
        <dbReference type="Proteomes" id="UP000054516"/>
    </source>
</evidence>
<feature type="compositionally biased region" description="Polar residues" evidence="8">
    <location>
        <begin position="21"/>
        <end position="31"/>
    </location>
</feature>
<gene>
    <name evidence="10" type="ORF">SAMD00023353_3700900</name>
</gene>
<evidence type="ECO:0000313" key="10">
    <source>
        <dbReference type="EMBL" id="GAP89351.1"/>
    </source>
</evidence>
<dbReference type="OrthoDB" id="2154091at2759"/>
<dbReference type="SMART" id="SM00066">
    <property type="entry name" value="GAL4"/>
    <property type="match status" value="1"/>
</dbReference>
<proteinExistence type="predicted"/>
<dbReference type="CDD" id="cd00067">
    <property type="entry name" value="GAL4"/>
    <property type="match status" value="1"/>
</dbReference>
<comment type="subcellular location">
    <subcellularLocation>
        <location evidence="1">Nucleus</location>
    </subcellularLocation>
</comment>
<dbReference type="EMBL" id="DF977482">
    <property type="protein sequence ID" value="GAP89351.1"/>
    <property type="molecule type" value="Genomic_DNA"/>
</dbReference>
<dbReference type="GO" id="GO:0003677">
    <property type="term" value="F:DNA binding"/>
    <property type="evidence" value="ECO:0007669"/>
    <property type="project" value="UniProtKB-KW"/>
</dbReference>
<keyword evidence="5" id="KW-0238">DNA-binding</keyword>
<dbReference type="PROSITE" id="PS00463">
    <property type="entry name" value="ZN2_CY6_FUNGAL_1"/>
    <property type="match status" value="1"/>
</dbReference>
<dbReference type="Pfam" id="PF04082">
    <property type="entry name" value="Fungal_trans"/>
    <property type="match status" value="1"/>
</dbReference>
<protein>
    <submittedName>
        <fullName evidence="10">Putative CHA4-transcription factor</fullName>
    </submittedName>
</protein>
<evidence type="ECO:0000256" key="4">
    <source>
        <dbReference type="ARBA" id="ARBA00023015"/>
    </source>
</evidence>
<dbReference type="InterPro" id="IPR036864">
    <property type="entry name" value="Zn2-C6_fun-type_DNA-bd_sf"/>
</dbReference>
<dbReference type="SUPFAM" id="SSF57701">
    <property type="entry name" value="Zn2/Cys6 DNA-binding domain"/>
    <property type="match status" value="1"/>
</dbReference>
<dbReference type="InterPro" id="IPR051615">
    <property type="entry name" value="Transcr_Regulatory_Elem"/>
</dbReference>
<dbReference type="PANTHER" id="PTHR31313:SF81">
    <property type="entry name" value="TY1 ENHANCER ACTIVATOR"/>
    <property type="match status" value="1"/>
</dbReference>
<dbReference type="InterPro" id="IPR007219">
    <property type="entry name" value="XnlR_reg_dom"/>
</dbReference>
<dbReference type="SMART" id="SM00906">
    <property type="entry name" value="Fungal_trans"/>
    <property type="match status" value="1"/>
</dbReference>
<evidence type="ECO:0000256" key="5">
    <source>
        <dbReference type="ARBA" id="ARBA00023125"/>
    </source>
</evidence>
<sequence>MEPGHSLQPLPIREPAMNAPSPASGSGTTAVSCARCRRRKIKCDRREPCSKCRKADVECRRVGTGEKQRPTPKSYVQALEAQVASLETFIQKLASSDDAQRQQMLEEFSRVIAPTSAEGDEAEPAASAASGKLVAADGQQDEGERLSPSRAGQLRKTRSGSSAHFYGGTSLYHIRLSEAGSASSPVVVESTPDGEATTAGMTESVFGQTLWNAYPIQFAPHDDVSQRLMAEFFKHQYQYSMCIYREFFLRDYDTGGGRHYSDLLLFAICATGALATSESLLSDVFANQAEALLYPSLNYPDLTVLQALILLGQLDIGRGRASKGWLFCGMAFRLAHEMGLHLDPTNWNNTEDPDVEREILRRVYWAAFVVDKQLSLYFGRPPALYPQVSDVRGTERIPYPPDWANLLDTYIAPNTSVTAFEDGPSLVNALIYRIELYRIVHSMITEVFENRRTNAGGAVVAATITRIHVSLTKWLTSLPSNLHWNQWTMGQLPQWVYHLHLLFHTVMTILHRPPIQVLQQKARGAGAGAGVDRDDVETCYESLGAMLRLIRYYGRFYPYRHLPLDFVQTLSTAAGTVLMRRHLEGLPRDDAETARALDLVVGVMEDVRPAWPCVGEIADGVRRARLSEAAVLPDVDPVMDFDFLAAHHHHHHQPDDADGITWPSSFGSMMTGSMLPWGYVEPGEADFQ</sequence>
<keyword evidence="7" id="KW-0539">Nucleus</keyword>